<name>A0A0F4YYT1_RASE3</name>
<dbReference type="Pfam" id="PF00465">
    <property type="entry name" value="Fe-ADH"/>
    <property type="match status" value="1"/>
</dbReference>
<protein>
    <submittedName>
        <fullName evidence="4">Maleylacetate reductase</fullName>
    </submittedName>
</protein>
<dbReference type="Proteomes" id="UP000053958">
    <property type="component" value="Unassembled WGS sequence"/>
</dbReference>
<dbReference type="PROSITE" id="PS00060">
    <property type="entry name" value="ADH_IRON_2"/>
    <property type="match status" value="1"/>
</dbReference>
<accession>A0A0F4YYT1</accession>
<organism evidence="4 5">
    <name type="scientific">Rasamsonia emersonii (strain ATCC 16479 / CBS 393.64 / IMI 116815)</name>
    <dbReference type="NCBI Taxonomy" id="1408163"/>
    <lineage>
        <taxon>Eukaryota</taxon>
        <taxon>Fungi</taxon>
        <taxon>Dikarya</taxon>
        <taxon>Ascomycota</taxon>
        <taxon>Pezizomycotina</taxon>
        <taxon>Eurotiomycetes</taxon>
        <taxon>Eurotiomycetidae</taxon>
        <taxon>Eurotiales</taxon>
        <taxon>Trichocomaceae</taxon>
        <taxon>Rasamsonia</taxon>
    </lineage>
</organism>
<evidence type="ECO:0000256" key="1">
    <source>
        <dbReference type="ARBA" id="ARBA00023002"/>
    </source>
</evidence>
<dbReference type="InterPro" id="IPR056798">
    <property type="entry name" value="ADH_Fe_C"/>
</dbReference>
<dbReference type="AlphaFoldDB" id="A0A0F4YYT1"/>
<evidence type="ECO:0000259" key="3">
    <source>
        <dbReference type="Pfam" id="PF25137"/>
    </source>
</evidence>
<feature type="domain" description="Fe-containing alcohol dehydrogenase-like C-terminal" evidence="3">
    <location>
        <begin position="434"/>
        <end position="609"/>
    </location>
</feature>
<dbReference type="Gene3D" id="1.20.1090.10">
    <property type="entry name" value="Dehydroquinate synthase-like - alpha domain"/>
    <property type="match status" value="1"/>
</dbReference>
<dbReference type="Gene3D" id="3.40.50.1970">
    <property type="match status" value="1"/>
</dbReference>
<gene>
    <name evidence="4" type="ORF">T310_2733</name>
</gene>
<evidence type="ECO:0000259" key="2">
    <source>
        <dbReference type="Pfam" id="PF00465"/>
    </source>
</evidence>
<dbReference type="EMBL" id="LASV01000107">
    <property type="protein sequence ID" value="KKA23240.1"/>
    <property type="molecule type" value="Genomic_DNA"/>
</dbReference>
<keyword evidence="5" id="KW-1185">Reference proteome</keyword>
<sequence length="629" mass="69004">MGIGYEQFCGIGATMYFGQSASAKEGDSSWKNLRMRSNKGDWPSLVIQAGMSESLPRLRSNARWWIEHSDGRVNIVLLIWIRPAMKTVKIEKWERGQAPTTRTSARLNPSNAFPTQTAEITVQSNSNTVTGAPLILEFSKIFDHLPTPPAEHKLPYDLSYISTSLMHHYSAVHPICVLYYTYEVLSLKRTQTGTLERKKCVVSLHYNNDSLYDRLTPYSVHTRGGGERVEGGINNHTDRVHIPDIKMSTKSSTSPLSGLWQPQDHLKHLYYGPGCVQKHLLDTLPSPDSKVFILTVTSIATKTPLIQQLETLLGEHHHAGTFSRIKQHGQVAEVDLATEEVAADPSIDTILSVGGGSSIDSAKTISYRMFERRGKFLTHIAIPTTLSAAECTAAGGYTKADGVKTGFAAPGMGISAIFYDAEFARYTPAKLWLATGMRAVDHAVESYYHPYAAEMPWKALSNWALATFFECLPKARESHPKDEDLITRLQLAAFASSGLRGKNVKGGMGLSHSLGHALGSPYGIPHGETSCITLGPVVKFKAANNPEDARQIARLLPATGGAPTGDDYRDALEVGDRILGLVDRLGLRQSLTERGVSRDEIPRIVQRASGALSKGETYDEVLKLVEGFF</sequence>
<dbReference type="GO" id="GO:0046872">
    <property type="term" value="F:metal ion binding"/>
    <property type="evidence" value="ECO:0007669"/>
    <property type="project" value="InterPro"/>
</dbReference>
<dbReference type="InterPro" id="IPR018211">
    <property type="entry name" value="ADH_Fe_CS"/>
</dbReference>
<comment type="caution">
    <text evidence="4">The sequence shown here is derived from an EMBL/GenBank/DDBJ whole genome shotgun (WGS) entry which is preliminary data.</text>
</comment>
<feature type="domain" description="Alcohol dehydrogenase iron-type/glycerol dehydrogenase GldA" evidence="2">
    <location>
        <begin position="269"/>
        <end position="417"/>
    </location>
</feature>
<dbReference type="GO" id="GO:0004022">
    <property type="term" value="F:alcohol dehydrogenase (NAD+) activity"/>
    <property type="evidence" value="ECO:0007669"/>
    <property type="project" value="TreeGrafter"/>
</dbReference>
<dbReference type="Pfam" id="PF25137">
    <property type="entry name" value="ADH_Fe_C"/>
    <property type="match status" value="1"/>
</dbReference>
<dbReference type="PANTHER" id="PTHR11496">
    <property type="entry name" value="ALCOHOL DEHYDROGENASE"/>
    <property type="match status" value="1"/>
</dbReference>
<dbReference type="InterPro" id="IPR001670">
    <property type="entry name" value="ADH_Fe/GldA"/>
</dbReference>
<dbReference type="InterPro" id="IPR039697">
    <property type="entry name" value="Alcohol_dehydrogenase_Fe"/>
</dbReference>
<proteinExistence type="predicted"/>
<dbReference type="PANTHER" id="PTHR11496:SF97">
    <property type="entry name" value="ALCOHOL DEHYDROGENASE IRON-TYPE_GLYCEROL DEHYDROGENASE GLDA DOMAIN-CONTAINING PROTEIN"/>
    <property type="match status" value="1"/>
</dbReference>
<keyword evidence="1" id="KW-0560">Oxidoreductase</keyword>
<dbReference type="RefSeq" id="XP_013329852.1">
    <property type="nucleotide sequence ID" value="XM_013474398.1"/>
</dbReference>
<dbReference type="STRING" id="1408163.A0A0F4YYT1"/>
<reference evidence="4 5" key="1">
    <citation type="submission" date="2015-04" db="EMBL/GenBank/DDBJ databases">
        <authorList>
            <person name="Heijne W.H."/>
            <person name="Fedorova N.D."/>
            <person name="Nierman W.C."/>
            <person name="Vollebregt A.W."/>
            <person name="Zhao Z."/>
            <person name="Wu L."/>
            <person name="Kumar M."/>
            <person name="Stam H."/>
            <person name="van den Berg M.A."/>
            <person name="Pel H.J."/>
        </authorList>
    </citation>
    <scope>NUCLEOTIDE SEQUENCE [LARGE SCALE GENOMIC DNA]</scope>
    <source>
        <strain evidence="4 5">CBS 393.64</strain>
    </source>
</reference>
<dbReference type="SUPFAM" id="SSF56796">
    <property type="entry name" value="Dehydroquinate synthase-like"/>
    <property type="match status" value="1"/>
</dbReference>
<dbReference type="OrthoDB" id="339764at2759"/>
<evidence type="ECO:0000313" key="4">
    <source>
        <dbReference type="EMBL" id="KKA23240.1"/>
    </source>
</evidence>
<evidence type="ECO:0000313" key="5">
    <source>
        <dbReference type="Proteomes" id="UP000053958"/>
    </source>
</evidence>
<dbReference type="GeneID" id="25315084"/>
<dbReference type="CDD" id="cd08192">
    <property type="entry name" value="MAR-like"/>
    <property type="match status" value="1"/>
</dbReference>
<dbReference type="GO" id="GO:0005739">
    <property type="term" value="C:mitochondrion"/>
    <property type="evidence" value="ECO:0007669"/>
    <property type="project" value="TreeGrafter"/>
</dbReference>